<evidence type="ECO:0000256" key="4">
    <source>
        <dbReference type="ARBA" id="ARBA00018370"/>
    </source>
</evidence>
<evidence type="ECO:0000256" key="2">
    <source>
        <dbReference type="ARBA" id="ARBA00007656"/>
    </source>
</evidence>
<dbReference type="InterPro" id="IPR023058">
    <property type="entry name" value="PPIase_PpiC_CS"/>
</dbReference>
<dbReference type="InterPro" id="IPR000297">
    <property type="entry name" value="PPIase_PpiC"/>
</dbReference>
<evidence type="ECO:0000256" key="7">
    <source>
        <dbReference type="ARBA" id="ARBA00031484"/>
    </source>
</evidence>
<dbReference type="RefSeq" id="WP_346337722.1">
    <property type="nucleotide sequence ID" value="NZ_JBBYXI010000004.1"/>
</dbReference>
<dbReference type="InterPro" id="IPR050245">
    <property type="entry name" value="PrsA_foldase"/>
</dbReference>
<comment type="caution">
    <text evidence="12">The sequence shown here is derived from an EMBL/GenBank/DDBJ whole genome shotgun (WGS) entry which is preliminary data.</text>
</comment>
<evidence type="ECO:0000256" key="10">
    <source>
        <dbReference type="SAM" id="SignalP"/>
    </source>
</evidence>
<keyword evidence="8 12" id="KW-0413">Isomerase</keyword>
<evidence type="ECO:0000259" key="11">
    <source>
        <dbReference type="PROSITE" id="PS50198"/>
    </source>
</evidence>
<dbReference type="PANTHER" id="PTHR47245">
    <property type="entry name" value="PEPTIDYLPROLYL ISOMERASE"/>
    <property type="match status" value="1"/>
</dbReference>
<feature type="domain" description="PpiC" evidence="11">
    <location>
        <begin position="148"/>
        <end position="238"/>
    </location>
</feature>
<evidence type="ECO:0000313" key="13">
    <source>
        <dbReference type="Proteomes" id="UP001418637"/>
    </source>
</evidence>
<feature type="chain" id="PRO_5045531538" description="Parvulin-like PPIase" evidence="10">
    <location>
        <begin position="31"/>
        <end position="297"/>
    </location>
</feature>
<dbReference type="Proteomes" id="UP001418637">
    <property type="component" value="Unassembled WGS sequence"/>
</dbReference>
<feature type="signal peptide" evidence="10">
    <location>
        <begin position="1"/>
        <end position="30"/>
    </location>
</feature>
<dbReference type="InterPro" id="IPR046357">
    <property type="entry name" value="PPIase_dom_sf"/>
</dbReference>
<reference evidence="12 13" key="1">
    <citation type="submission" date="2024-04" db="EMBL/GenBank/DDBJ databases">
        <title>A novel species isolated from cricket.</title>
        <authorList>
            <person name="Wang H.-C."/>
        </authorList>
    </citation>
    <scope>NUCLEOTIDE SEQUENCE [LARGE SCALE GENOMIC DNA]</scope>
    <source>
        <strain evidence="12 13">WL0021</strain>
    </source>
</reference>
<comment type="similarity">
    <text evidence="2">Belongs to the PpiC/parvulin rotamase family.</text>
</comment>
<evidence type="ECO:0000256" key="1">
    <source>
        <dbReference type="ARBA" id="ARBA00000971"/>
    </source>
</evidence>
<evidence type="ECO:0000313" key="12">
    <source>
        <dbReference type="EMBL" id="MEN3931679.1"/>
    </source>
</evidence>
<dbReference type="EMBL" id="JBBYXI010000004">
    <property type="protein sequence ID" value="MEN3931679.1"/>
    <property type="molecule type" value="Genomic_DNA"/>
</dbReference>
<dbReference type="GO" id="GO:0003755">
    <property type="term" value="F:peptidyl-prolyl cis-trans isomerase activity"/>
    <property type="evidence" value="ECO:0007669"/>
    <property type="project" value="UniProtKB-EC"/>
</dbReference>
<keyword evidence="10" id="KW-0732">Signal</keyword>
<accession>A0ABV0BL97</accession>
<dbReference type="PANTHER" id="PTHR47245:SF2">
    <property type="entry name" value="PEPTIDYL-PROLYL CIS-TRANS ISOMERASE HP_0175-RELATED"/>
    <property type="match status" value="1"/>
</dbReference>
<feature type="region of interest" description="Disordered" evidence="9">
    <location>
        <begin position="269"/>
        <end position="297"/>
    </location>
</feature>
<feature type="compositionally biased region" description="Basic and acidic residues" evidence="9">
    <location>
        <begin position="274"/>
        <end position="289"/>
    </location>
</feature>
<proteinExistence type="inferred from homology"/>
<keyword evidence="5 8" id="KW-0697">Rotamase</keyword>
<name>A0ABV0BL97_9HYPH</name>
<evidence type="ECO:0000256" key="9">
    <source>
        <dbReference type="SAM" id="MobiDB-lite"/>
    </source>
</evidence>
<dbReference type="PROSITE" id="PS50198">
    <property type="entry name" value="PPIC_PPIASE_2"/>
    <property type="match status" value="1"/>
</dbReference>
<evidence type="ECO:0000256" key="6">
    <source>
        <dbReference type="ARBA" id="ARBA00030642"/>
    </source>
</evidence>
<dbReference type="SUPFAM" id="SSF109998">
    <property type="entry name" value="Triger factor/SurA peptide-binding domain-like"/>
    <property type="match status" value="1"/>
</dbReference>
<dbReference type="Pfam" id="PF13616">
    <property type="entry name" value="Rotamase_3"/>
    <property type="match status" value="1"/>
</dbReference>
<sequence>MSSFVSQTLRMSLLAAGLAISSVSFSPVMAQTATEKPAADAVIAKGNGFTVTEKELAEMMNDPSLGADSLPEDQKREALINYLIDLKAVSQLAAASKLDQAPEFAKKIADLKQQLLVQTYLDEEVKKLVTPEEIRKLYDETTKEMKPVPEVRARHILVKTEDEAKAVVARLKKGDDFAKVAAELSQDPGSKDSGGELGFFSADRMVAPFSEAAFKLEPKQISAPVKSDFGWHVIEVEEKRNRPVPSYDELKPQIEAYLTRQSQQKVMEAARATAKVERLDKPAAEDKAPADSTAPKK</sequence>
<evidence type="ECO:0000256" key="5">
    <source>
        <dbReference type="ARBA" id="ARBA00023110"/>
    </source>
</evidence>
<dbReference type="SUPFAM" id="SSF54534">
    <property type="entry name" value="FKBP-like"/>
    <property type="match status" value="1"/>
</dbReference>
<gene>
    <name evidence="12" type="ORF">WJT86_11500</name>
</gene>
<dbReference type="InterPro" id="IPR027304">
    <property type="entry name" value="Trigger_fact/SurA_dom_sf"/>
</dbReference>
<comment type="catalytic activity">
    <reaction evidence="1">
        <text>[protein]-peptidylproline (omega=180) = [protein]-peptidylproline (omega=0)</text>
        <dbReference type="Rhea" id="RHEA:16237"/>
        <dbReference type="Rhea" id="RHEA-COMP:10747"/>
        <dbReference type="Rhea" id="RHEA-COMP:10748"/>
        <dbReference type="ChEBI" id="CHEBI:83833"/>
        <dbReference type="ChEBI" id="CHEBI:83834"/>
        <dbReference type="EC" id="5.2.1.8"/>
    </reaction>
</comment>
<keyword evidence="13" id="KW-1185">Reference proteome</keyword>
<protein>
    <recommendedName>
        <fullName evidence="4">Parvulin-like PPIase</fullName>
        <ecNumber evidence="3">5.2.1.8</ecNumber>
    </recommendedName>
    <alternativeName>
        <fullName evidence="6">Peptidyl-prolyl cis-trans isomerase plp</fullName>
    </alternativeName>
    <alternativeName>
        <fullName evidence="7">Rotamase plp</fullName>
    </alternativeName>
</protein>
<dbReference type="EC" id="5.2.1.8" evidence="3"/>
<dbReference type="Gene3D" id="3.10.50.40">
    <property type="match status" value="1"/>
</dbReference>
<evidence type="ECO:0000256" key="8">
    <source>
        <dbReference type="PROSITE-ProRule" id="PRU00278"/>
    </source>
</evidence>
<evidence type="ECO:0000256" key="3">
    <source>
        <dbReference type="ARBA" id="ARBA00013194"/>
    </source>
</evidence>
<organism evidence="12 13">
    <name type="scientific">Hohaiivirga grylli</name>
    <dbReference type="NCBI Taxonomy" id="3133970"/>
    <lineage>
        <taxon>Bacteria</taxon>
        <taxon>Pseudomonadati</taxon>
        <taxon>Pseudomonadota</taxon>
        <taxon>Alphaproteobacteria</taxon>
        <taxon>Hyphomicrobiales</taxon>
        <taxon>Methylobacteriaceae</taxon>
        <taxon>Hohaiivirga</taxon>
    </lineage>
</organism>
<dbReference type="PROSITE" id="PS01096">
    <property type="entry name" value="PPIC_PPIASE_1"/>
    <property type="match status" value="1"/>
</dbReference>